<dbReference type="STRING" id="3635.A0A1U8PAX9"/>
<proteinExistence type="predicted"/>
<sequence>MVAEKMVRNGCEAFLAYVRDVSGIDPFIDSIYIVRELPDIFSKELLGLPPDREVEFDIRKKQPFVKLGKCEFWLKEVMFLGHVVSTEDIHVDPKKVKAILDWKQPKNVSEIQSFLDHFRYYRRGSLAELQVKAVWVQEIKDNKSLDESLALRFKQVEDGSTKDFGINSD</sequence>
<dbReference type="InterPro" id="IPR043128">
    <property type="entry name" value="Rev_trsase/Diguanyl_cyclase"/>
</dbReference>
<dbReference type="RefSeq" id="XP_016747399.1">
    <property type="nucleotide sequence ID" value="XM_016891910.1"/>
</dbReference>
<dbReference type="PaxDb" id="3635-A0A1U8PAX9"/>
<dbReference type="SUPFAM" id="SSF56672">
    <property type="entry name" value="DNA/RNA polymerases"/>
    <property type="match status" value="1"/>
</dbReference>
<protein>
    <submittedName>
        <fullName evidence="2">Uncharacterized mitochondrial protein AtMg00860-like</fullName>
    </submittedName>
</protein>
<evidence type="ECO:0000313" key="1">
    <source>
        <dbReference type="Proteomes" id="UP000818029"/>
    </source>
</evidence>
<dbReference type="PANTHER" id="PTHR45643:SF11">
    <property type="entry name" value="RNA-DIRECTED DNA POLYMERASE"/>
    <property type="match status" value="1"/>
</dbReference>
<reference evidence="2" key="2">
    <citation type="submission" date="2025-08" db="UniProtKB">
        <authorList>
            <consortium name="RefSeq"/>
        </authorList>
    </citation>
    <scope>IDENTIFICATION</scope>
</reference>
<keyword evidence="1" id="KW-1185">Reference proteome</keyword>
<dbReference type="PANTHER" id="PTHR45643">
    <property type="entry name" value="REVERSE TRANSCRIPTASE"/>
    <property type="match status" value="1"/>
</dbReference>
<dbReference type="GeneID" id="107956181"/>
<dbReference type="Gene3D" id="3.30.70.270">
    <property type="match status" value="2"/>
</dbReference>
<dbReference type="InterPro" id="IPR043502">
    <property type="entry name" value="DNA/RNA_pol_sf"/>
</dbReference>
<reference evidence="1" key="1">
    <citation type="journal article" date="2020" name="Nat. Genet.">
        <title>Genomic diversifications of five Gossypium allopolyploid species and their impact on cotton improvement.</title>
        <authorList>
            <person name="Chen Z.J."/>
            <person name="Sreedasyam A."/>
            <person name="Ando A."/>
            <person name="Song Q."/>
            <person name="De Santiago L.M."/>
            <person name="Hulse-Kemp A.M."/>
            <person name="Ding M."/>
            <person name="Ye W."/>
            <person name="Kirkbride R.C."/>
            <person name="Jenkins J."/>
            <person name="Plott C."/>
            <person name="Lovell J."/>
            <person name="Lin Y.M."/>
            <person name="Vaughn R."/>
            <person name="Liu B."/>
            <person name="Simpson S."/>
            <person name="Scheffler B.E."/>
            <person name="Wen L."/>
            <person name="Saski C.A."/>
            <person name="Grover C.E."/>
            <person name="Hu G."/>
            <person name="Conover J.L."/>
            <person name="Carlson J.W."/>
            <person name="Shu S."/>
            <person name="Boston L.B."/>
            <person name="Williams M."/>
            <person name="Peterson D.G."/>
            <person name="McGee K."/>
            <person name="Jones D.C."/>
            <person name="Wendel J.F."/>
            <person name="Stelly D.M."/>
            <person name="Grimwood J."/>
            <person name="Schmutz J."/>
        </authorList>
    </citation>
    <scope>NUCLEOTIDE SEQUENCE [LARGE SCALE GENOMIC DNA]</scope>
    <source>
        <strain evidence="1">cv. TM-1</strain>
    </source>
</reference>
<dbReference type="KEGG" id="ghi:107956181"/>
<name>A0A1U8PAX9_GOSHI</name>
<organism evidence="1 2">
    <name type="scientific">Gossypium hirsutum</name>
    <name type="common">Upland cotton</name>
    <name type="synonym">Gossypium mexicanum</name>
    <dbReference type="NCBI Taxonomy" id="3635"/>
    <lineage>
        <taxon>Eukaryota</taxon>
        <taxon>Viridiplantae</taxon>
        <taxon>Streptophyta</taxon>
        <taxon>Embryophyta</taxon>
        <taxon>Tracheophyta</taxon>
        <taxon>Spermatophyta</taxon>
        <taxon>Magnoliopsida</taxon>
        <taxon>eudicotyledons</taxon>
        <taxon>Gunneridae</taxon>
        <taxon>Pentapetalae</taxon>
        <taxon>rosids</taxon>
        <taxon>malvids</taxon>
        <taxon>Malvales</taxon>
        <taxon>Malvaceae</taxon>
        <taxon>Malvoideae</taxon>
        <taxon>Gossypium</taxon>
    </lineage>
</organism>
<evidence type="ECO:0000313" key="2">
    <source>
        <dbReference type="RefSeq" id="XP_016747399.1"/>
    </source>
</evidence>
<gene>
    <name evidence="2" type="primary">LOC107956181</name>
</gene>
<dbReference type="AlphaFoldDB" id="A0A1U8PAX9"/>
<accession>A0A1U8PAX9</accession>
<dbReference type="Proteomes" id="UP000818029">
    <property type="component" value="Chromosome D07"/>
</dbReference>